<keyword evidence="9 18" id="KW-0460">Magnesium</keyword>
<evidence type="ECO:0000256" key="16">
    <source>
        <dbReference type="ARBA" id="ARBA00048493"/>
    </source>
</evidence>
<dbReference type="InterPro" id="IPR018357">
    <property type="entry name" value="Hexapep_transf_CS"/>
</dbReference>
<sequence>MQNITTVILAAGHGKRMKSSLPKVLHNISGMSMVEHVIRVAQSVNSENIVCVVGHGKEQVKAQLKDAPVKFVEQNVQLGTGHAVMMADEYIEAGDILVLYGDVPLLSESTLNDFVAMHQKDDNDATVLSTIVDDPRGYGRIVRGSKGFERIVEHKDATPEELDINEINSGIMIVKAPILKTLLKQLENNNEQNEYYLTDIFGLILEQQGKIGVMIAEDDYEVMGINDRYNLSLADEYMQKRIKKKWMLEGVTMISPASTYIEIDVQIGKDTVIYPNSILQGNTVIGEDCIIGPSADIKNSIIDKGVSVKHSTIIDSKVDEKSSIGPYAYLRPKSDIGKHVKIGDFVEVKNSRVGDHSKVSHLSYIGDGEVGTNVNVGCGVVFVNYDGTHKHLTQIEDNAFIGCNTNLVAPVKVGKGAYVAAGSTITEDVPADAMAIARERQVIKTNWSNKYQKKV</sequence>
<dbReference type="EMBL" id="JADKNH010000018">
    <property type="protein sequence ID" value="MBF4695627.1"/>
    <property type="molecule type" value="Genomic_DNA"/>
</dbReference>
<dbReference type="InterPro" id="IPR038009">
    <property type="entry name" value="GlmU_C_LbH"/>
</dbReference>
<feature type="binding site" evidence="18">
    <location>
        <position position="331"/>
    </location>
    <ligand>
        <name>UDP-N-acetyl-alpha-D-glucosamine</name>
        <dbReference type="ChEBI" id="CHEBI:57705"/>
    </ligand>
</feature>
<dbReference type="HAMAP" id="MF_01631">
    <property type="entry name" value="GlmU"/>
    <property type="match status" value="1"/>
</dbReference>
<feature type="binding site" evidence="18">
    <location>
        <begin position="9"/>
        <end position="12"/>
    </location>
    <ligand>
        <name>UDP-N-acetyl-alpha-D-glucosamine</name>
        <dbReference type="ChEBI" id="CHEBI:57705"/>
    </ligand>
</feature>
<feature type="binding site" evidence="18">
    <location>
        <begin position="384"/>
        <end position="385"/>
    </location>
    <ligand>
        <name>acetyl-CoA</name>
        <dbReference type="ChEBI" id="CHEBI:57288"/>
    </ligand>
</feature>
<feature type="binding site" evidence="18">
    <location>
        <position position="226"/>
    </location>
    <ligand>
        <name>Mg(2+)</name>
        <dbReference type="ChEBI" id="CHEBI:18420"/>
    </ligand>
</feature>
<keyword evidence="5 18" id="KW-0808">Transferase</keyword>
<evidence type="ECO:0000256" key="2">
    <source>
        <dbReference type="ARBA" id="ARBA00007707"/>
    </source>
</evidence>
<evidence type="ECO:0000256" key="6">
    <source>
        <dbReference type="ARBA" id="ARBA00022695"/>
    </source>
</evidence>
<dbReference type="InterPro" id="IPR029044">
    <property type="entry name" value="Nucleotide-diphossugar_trans"/>
</dbReference>
<feature type="binding site" evidence="18">
    <location>
        <begin position="79"/>
        <end position="80"/>
    </location>
    <ligand>
        <name>UDP-N-acetyl-alpha-D-glucosamine</name>
        <dbReference type="ChEBI" id="CHEBI:57705"/>
    </ligand>
</feature>
<dbReference type="Gene3D" id="2.160.10.10">
    <property type="entry name" value="Hexapeptide repeat proteins"/>
    <property type="match status" value="1"/>
</dbReference>
<dbReference type="EC" id="2.7.7.23" evidence="18"/>
<feature type="binding site" evidence="18">
    <location>
        <position position="349"/>
    </location>
    <ligand>
        <name>UDP-N-acetyl-alpha-D-glucosamine</name>
        <dbReference type="ChEBI" id="CHEBI:57705"/>
    </ligand>
</feature>
<comment type="pathway">
    <text evidence="18">Bacterial outer membrane biogenesis; LPS lipid A biosynthesis.</text>
</comment>
<dbReference type="InterPro" id="IPR005882">
    <property type="entry name" value="Bifunctional_GlmU"/>
</dbReference>
<dbReference type="SUPFAM" id="SSF53448">
    <property type="entry name" value="Nucleotide-diphospho-sugar transferases"/>
    <property type="match status" value="1"/>
</dbReference>
<evidence type="ECO:0000256" key="15">
    <source>
        <dbReference type="ARBA" id="ARBA00048247"/>
    </source>
</evidence>
<evidence type="ECO:0000256" key="9">
    <source>
        <dbReference type="ARBA" id="ARBA00022842"/>
    </source>
</evidence>
<feature type="active site" description="Proton acceptor" evidence="18">
    <location>
        <position position="361"/>
    </location>
</feature>
<dbReference type="PROSITE" id="PS00101">
    <property type="entry name" value="HEXAPEP_TRANSFERASES"/>
    <property type="match status" value="1"/>
</dbReference>
<dbReference type="PANTHER" id="PTHR43584:SF3">
    <property type="entry name" value="BIFUNCTIONAL PROTEIN GLMU"/>
    <property type="match status" value="1"/>
</dbReference>
<comment type="subunit">
    <text evidence="18">Homotrimer.</text>
</comment>
<organism evidence="20 21">
    <name type="scientific">Fusibacter ferrireducens</name>
    <dbReference type="NCBI Taxonomy" id="2785058"/>
    <lineage>
        <taxon>Bacteria</taxon>
        <taxon>Bacillati</taxon>
        <taxon>Bacillota</taxon>
        <taxon>Clostridia</taxon>
        <taxon>Eubacteriales</taxon>
        <taxon>Eubacteriales Family XII. Incertae Sedis</taxon>
        <taxon>Fusibacter</taxon>
    </lineage>
</organism>
<feature type="binding site" evidence="18">
    <location>
        <position position="421"/>
    </location>
    <ligand>
        <name>acetyl-CoA</name>
        <dbReference type="ChEBI" id="CHEBI:57288"/>
    </ligand>
</feature>
<feature type="binding site" evidence="18">
    <location>
        <position position="153"/>
    </location>
    <ligand>
        <name>UDP-N-acetyl-alpha-D-glucosamine</name>
        <dbReference type="ChEBI" id="CHEBI:57705"/>
    </ligand>
</feature>
<dbReference type="PANTHER" id="PTHR43584">
    <property type="entry name" value="NUCLEOTIDYL TRANSFERASE"/>
    <property type="match status" value="1"/>
</dbReference>
<dbReference type="EC" id="2.3.1.157" evidence="18"/>
<feature type="region of interest" description="N-acetyltransferase" evidence="18">
    <location>
        <begin position="250"/>
        <end position="455"/>
    </location>
</feature>
<evidence type="ECO:0000256" key="7">
    <source>
        <dbReference type="ARBA" id="ARBA00022723"/>
    </source>
</evidence>
<feature type="binding site" evidence="18">
    <location>
        <position position="168"/>
    </location>
    <ligand>
        <name>UDP-N-acetyl-alpha-D-glucosamine</name>
        <dbReference type="ChEBI" id="CHEBI:57705"/>
    </ligand>
</feature>
<dbReference type="Gene3D" id="3.90.550.10">
    <property type="entry name" value="Spore Coat Polysaccharide Biosynthesis Protein SpsA, Chain A"/>
    <property type="match status" value="1"/>
</dbReference>
<dbReference type="RefSeq" id="WP_194703905.1">
    <property type="nucleotide sequence ID" value="NZ_JADKNH010000018.1"/>
</dbReference>
<comment type="subcellular location">
    <subcellularLocation>
        <location evidence="1 18">Cytoplasm</location>
    </subcellularLocation>
</comment>
<evidence type="ECO:0000256" key="1">
    <source>
        <dbReference type="ARBA" id="ARBA00004496"/>
    </source>
</evidence>
<keyword evidence="7 18" id="KW-0479">Metal-binding</keyword>
<dbReference type="CDD" id="cd03353">
    <property type="entry name" value="LbH_GlmU_C"/>
    <property type="match status" value="1"/>
</dbReference>
<dbReference type="GO" id="GO:0019134">
    <property type="term" value="F:glucosamine-1-phosphate N-acetyltransferase activity"/>
    <property type="evidence" value="ECO:0007669"/>
    <property type="project" value="UniProtKB-EC"/>
</dbReference>
<evidence type="ECO:0000256" key="18">
    <source>
        <dbReference type="HAMAP-Rule" id="MF_01631"/>
    </source>
</evidence>
<keyword evidence="13 18" id="KW-0012">Acyltransferase</keyword>
<evidence type="ECO:0000313" key="21">
    <source>
        <dbReference type="Proteomes" id="UP000614200"/>
    </source>
</evidence>
<dbReference type="InterPro" id="IPR011004">
    <property type="entry name" value="Trimer_LpxA-like_sf"/>
</dbReference>
<feature type="binding site" evidence="18">
    <location>
        <position position="226"/>
    </location>
    <ligand>
        <name>UDP-N-acetyl-alpha-D-glucosamine</name>
        <dbReference type="ChEBI" id="CHEBI:57705"/>
    </ligand>
</feature>
<feature type="binding site" evidence="18">
    <location>
        <position position="375"/>
    </location>
    <ligand>
        <name>UDP-N-acetyl-alpha-D-glucosamine</name>
        <dbReference type="ChEBI" id="CHEBI:57705"/>
    </ligand>
</feature>
<feature type="binding site" evidence="18">
    <location>
        <begin position="100"/>
        <end position="102"/>
    </location>
    <ligand>
        <name>UDP-N-acetyl-alpha-D-glucosamine</name>
        <dbReference type="ChEBI" id="CHEBI:57705"/>
    </ligand>
</feature>
<comment type="cofactor">
    <cofactor evidence="18">
        <name>Mg(2+)</name>
        <dbReference type="ChEBI" id="CHEBI:18420"/>
    </cofactor>
    <text evidence="18">Binds 1 Mg(2+) ion per subunit.</text>
</comment>
<comment type="caution">
    <text evidence="20">The sequence shown here is derived from an EMBL/GenBank/DDBJ whole genome shotgun (WGS) entry which is preliminary data.</text>
</comment>
<comment type="pathway">
    <text evidence="18">Nucleotide-sugar biosynthesis; UDP-N-acetyl-alpha-D-glucosamine biosynthesis; N-acetyl-alpha-D-glucosamine 1-phosphate from alpha-D-glucosamine 6-phosphate (route II): step 2/2.</text>
</comment>
<accession>A0ABR9ZYU8</accession>
<feature type="region of interest" description="Linker" evidence="18">
    <location>
        <begin position="229"/>
        <end position="249"/>
    </location>
</feature>
<feature type="region of interest" description="Pyrophosphorylase" evidence="18">
    <location>
        <begin position="1"/>
        <end position="228"/>
    </location>
</feature>
<evidence type="ECO:0000256" key="5">
    <source>
        <dbReference type="ARBA" id="ARBA00022679"/>
    </source>
</evidence>
<comment type="similarity">
    <text evidence="3 18">In the N-terminal section; belongs to the N-acetylglucosamine-1-phosphate uridyltransferase family.</text>
</comment>
<evidence type="ECO:0000313" key="20">
    <source>
        <dbReference type="EMBL" id="MBF4695627.1"/>
    </source>
</evidence>
<evidence type="ECO:0000256" key="14">
    <source>
        <dbReference type="ARBA" id="ARBA00023316"/>
    </source>
</evidence>
<feature type="binding site" evidence="18">
    <location>
        <position position="364"/>
    </location>
    <ligand>
        <name>UDP-N-acetyl-alpha-D-glucosamine</name>
        <dbReference type="ChEBI" id="CHEBI:57705"/>
    </ligand>
</feature>
<evidence type="ECO:0000256" key="4">
    <source>
        <dbReference type="ARBA" id="ARBA00022490"/>
    </source>
</evidence>
<evidence type="ECO:0000256" key="17">
    <source>
        <dbReference type="ARBA" id="ARBA00049628"/>
    </source>
</evidence>
<dbReference type="InterPro" id="IPR025877">
    <property type="entry name" value="MobA-like_NTP_Trfase"/>
</dbReference>
<dbReference type="Pfam" id="PF12804">
    <property type="entry name" value="NTP_transf_3"/>
    <property type="match status" value="1"/>
</dbReference>
<protein>
    <recommendedName>
        <fullName evidence="18">Bifunctional protein GlmU</fullName>
    </recommendedName>
    <domain>
        <recommendedName>
            <fullName evidence="18">UDP-N-acetylglucosamine pyrophosphorylase</fullName>
            <ecNumber evidence="18">2.7.7.23</ecNumber>
        </recommendedName>
        <alternativeName>
            <fullName evidence="18">N-acetylglucosamine-1-phosphate uridyltransferase</fullName>
        </alternativeName>
    </domain>
    <domain>
        <recommendedName>
            <fullName evidence="18">Glucosamine-1-phosphate N-acetyltransferase</fullName>
            <ecNumber evidence="18">2.3.1.157</ecNumber>
        </recommendedName>
    </domain>
</protein>
<keyword evidence="4 18" id="KW-0963">Cytoplasm</keyword>
<reference evidence="20 21" key="1">
    <citation type="submission" date="2020-11" db="EMBL/GenBank/DDBJ databases">
        <title>Fusibacter basophilias sp. nov.</title>
        <authorList>
            <person name="Qiu D."/>
        </authorList>
    </citation>
    <scope>NUCLEOTIDE SEQUENCE [LARGE SCALE GENOMIC DNA]</scope>
    <source>
        <strain evidence="20 21">Q10-2</strain>
    </source>
</reference>
<comment type="pathway">
    <text evidence="18">Nucleotide-sugar biosynthesis; UDP-N-acetyl-alpha-D-glucosamine biosynthesis; UDP-N-acetyl-alpha-D-glucosamine from N-acetyl-alpha-D-glucosamine 1-phosphate: step 1/1.</text>
</comment>
<dbReference type="NCBIfam" id="TIGR01173">
    <property type="entry name" value="glmU"/>
    <property type="match status" value="1"/>
</dbReference>
<evidence type="ECO:0000256" key="10">
    <source>
        <dbReference type="ARBA" id="ARBA00022960"/>
    </source>
</evidence>
<feature type="binding site" evidence="18">
    <location>
        <position position="74"/>
    </location>
    <ligand>
        <name>UDP-N-acetyl-alpha-D-glucosamine</name>
        <dbReference type="ChEBI" id="CHEBI:57705"/>
    </ligand>
</feature>
<keyword evidence="21" id="KW-1185">Reference proteome</keyword>
<feature type="binding site" evidence="18">
    <location>
        <position position="102"/>
    </location>
    <ligand>
        <name>Mg(2+)</name>
        <dbReference type="ChEBI" id="CHEBI:18420"/>
    </ligand>
</feature>
<keyword evidence="8 18" id="KW-0677">Repeat</keyword>
<dbReference type="Proteomes" id="UP000614200">
    <property type="component" value="Unassembled WGS sequence"/>
</dbReference>
<proteinExistence type="inferred from homology"/>
<keyword evidence="10 18" id="KW-0133">Cell shape</keyword>
<evidence type="ECO:0000256" key="11">
    <source>
        <dbReference type="ARBA" id="ARBA00022984"/>
    </source>
</evidence>
<dbReference type="GO" id="GO:0003977">
    <property type="term" value="F:UDP-N-acetylglucosamine diphosphorylase activity"/>
    <property type="evidence" value="ECO:0007669"/>
    <property type="project" value="UniProtKB-EC"/>
</dbReference>
<dbReference type="InterPro" id="IPR001451">
    <property type="entry name" value="Hexapep"/>
</dbReference>
<dbReference type="NCBIfam" id="NF010934">
    <property type="entry name" value="PRK14354.1"/>
    <property type="match status" value="1"/>
</dbReference>
<dbReference type="CDD" id="cd02540">
    <property type="entry name" value="GT2_GlmU_N_bac"/>
    <property type="match status" value="1"/>
</dbReference>
<feature type="binding site" evidence="18">
    <location>
        <position position="139"/>
    </location>
    <ligand>
        <name>UDP-N-acetyl-alpha-D-glucosamine</name>
        <dbReference type="ChEBI" id="CHEBI:57705"/>
    </ligand>
</feature>
<evidence type="ECO:0000256" key="3">
    <source>
        <dbReference type="ARBA" id="ARBA00007947"/>
    </source>
</evidence>
<comment type="similarity">
    <text evidence="2 18">In the C-terminal section; belongs to the transferase hexapeptide repeat family.</text>
</comment>
<feature type="binding site" evidence="18">
    <location>
        <position position="438"/>
    </location>
    <ligand>
        <name>acetyl-CoA</name>
        <dbReference type="ChEBI" id="CHEBI:57288"/>
    </ligand>
</feature>
<feature type="domain" description="MobA-like NTP transferase" evidence="19">
    <location>
        <begin position="7"/>
        <end position="129"/>
    </location>
</feature>
<keyword evidence="12 18" id="KW-0511">Multifunctional enzyme</keyword>
<name>A0ABR9ZYU8_9FIRM</name>
<comment type="catalytic activity">
    <reaction evidence="15 18">
        <text>alpha-D-glucosamine 1-phosphate + acetyl-CoA = N-acetyl-alpha-D-glucosamine 1-phosphate + CoA + H(+)</text>
        <dbReference type="Rhea" id="RHEA:13725"/>
        <dbReference type="ChEBI" id="CHEBI:15378"/>
        <dbReference type="ChEBI" id="CHEBI:57287"/>
        <dbReference type="ChEBI" id="CHEBI:57288"/>
        <dbReference type="ChEBI" id="CHEBI:57776"/>
        <dbReference type="ChEBI" id="CHEBI:58516"/>
        <dbReference type="EC" id="2.3.1.157"/>
    </reaction>
</comment>
<dbReference type="Pfam" id="PF00132">
    <property type="entry name" value="Hexapep"/>
    <property type="match status" value="2"/>
</dbReference>
<comment type="function">
    <text evidence="17 18">Catalyzes the last two sequential reactions in the de novo biosynthetic pathway for UDP-N-acetylglucosamine (UDP-GlcNAc). The C-terminal domain catalyzes the transfer of acetyl group from acetyl coenzyme A to glucosamine-1-phosphate (GlcN-1-P) to produce N-acetylglucosamine-1-phosphate (GlcNAc-1-P), which is converted into UDP-GlcNAc by the transfer of uridine 5-monophosphate (from uridine 5-triphosphate), a reaction catalyzed by the N-terminal domain.</text>
</comment>
<feature type="binding site" evidence="18">
    <location>
        <position position="23"/>
    </location>
    <ligand>
        <name>UDP-N-acetyl-alpha-D-glucosamine</name>
        <dbReference type="ChEBI" id="CHEBI:57705"/>
    </ligand>
</feature>
<gene>
    <name evidence="18 20" type="primary">glmU</name>
    <name evidence="20" type="ORF">ISU02_21240</name>
</gene>
<evidence type="ECO:0000256" key="13">
    <source>
        <dbReference type="ARBA" id="ARBA00023315"/>
    </source>
</evidence>
<dbReference type="SUPFAM" id="SSF51161">
    <property type="entry name" value="Trimeric LpxA-like enzymes"/>
    <property type="match status" value="1"/>
</dbReference>
<keyword evidence="11 18" id="KW-0573">Peptidoglycan synthesis</keyword>
<evidence type="ECO:0000256" key="12">
    <source>
        <dbReference type="ARBA" id="ARBA00023268"/>
    </source>
</evidence>
<comment type="catalytic activity">
    <reaction evidence="16 18">
        <text>N-acetyl-alpha-D-glucosamine 1-phosphate + UTP + H(+) = UDP-N-acetyl-alpha-D-glucosamine + diphosphate</text>
        <dbReference type="Rhea" id="RHEA:13509"/>
        <dbReference type="ChEBI" id="CHEBI:15378"/>
        <dbReference type="ChEBI" id="CHEBI:33019"/>
        <dbReference type="ChEBI" id="CHEBI:46398"/>
        <dbReference type="ChEBI" id="CHEBI:57705"/>
        <dbReference type="ChEBI" id="CHEBI:57776"/>
        <dbReference type="EC" id="2.7.7.23"/>
    </reaction>
</comment>
<evidence type="ECO:0000256" key="8">
    <source>
        <dbReference type="ARBA" id="ARBA00022737"/>
    </source>
</evidence>
<evidence type="ECO:0000259" key="19">
    <source>
        <dbReference type="Pfam" id="PF12804"/>
    </source>
</evidence>
<keyword evidence="6 18" id="KW-0548">Nucleotidyltransferase</keyword>
<keyword evidence="14 18" id="KW-0961">Cell wall biogenesis/degradation</keyword>
<dbReference type="InterPro" id="IPR050065">
    <property type="entry name" value="GlmU-like"/>
</dbReference>
<comment type="caution">
    <text evidence="18">Lacks conserved residue(s) required for the propagation of feature annotation.</text>
</comment>